<comment type="similarity">
    <text evidence="2">Belongs to the ATPase gamma chain family.</text>
</comment>
<evidence type="ECO:0000256" key="6">
    <source>
        <dbReference type="ARBA" id="ARBA00023136"/>
    </source>
</evidence>
<protein>
    <recommendedName>
        <fullName evidence="10">F0F1 ATP synthase subunit gamma</fullName>
    </recommendedName>
</protein>
<dbReference type="Gene3D" id="1.10.287.80">
    <property type="entry name" value="ATP synthase, gamma subunit, helix hairpin domain"/>
    <property type="match status" value="1"/>
</dbReference>
<keyword evidence="4" id="KW-0375">Hydrogen ion transport</keyword>
<reference evidence="9" key="1">
    <citation type="submission" date="2018-05" db="EMBL/GenBank/DDBJ databases">
        <authorList>
            <person name="Lanie J.A."/>
            <person name="Ng W.-L."/>
            <person name="Kazmierczak K.M."/>
            <person name="Andrzejewski T.M."/>
            <person name="Davidsen T.M."/>
            <person name="Wayne K.J."/>
            <person name="Tettelin H."/>
            <person name="Glass J.I."/>
            <person name="Rusch D."/>
            <person name="Podicherti R."/>
            <person name="Tsui H.-C.T."/>
            <person name="Winkler M.E."/>
        </authorList>
    </citation>
    <scope>NUCLEOTIDE SEQUENCE</scope>
</reference>
<keyword evidence="5" id="KW-0406">Ion transport</keyword>
<dbReference type="InterPro" id="IPR000131">
    <property type="entry name" value="ATP_synth_F1_gsu"/>
</dbReference>
<evidence type="ECO:0000256" key="8">
    <source>
        <dbReference type="ARBA" id="ARBA00023310"/>
    </source>
</evidence>
<dbReference type="PRINTS" id="PR00126">
    <property type="entry name" value="ATPASEGAMMA"/>
</dbReference>
<dbReference type="Pfam" id="PF00231">
    <property type="entry name" value="ATP-synt"/>
    <property type="match status" value="1"/>
</dbReference>
<evidence type="ECO:0008006" key="10">
    <source>
        <dbReference type="Google" id="ProtNLM"/>
    </source>
</evidence>
<dbReference type="PANTHER" id="PTHR11693:SF22">
    <property type="entry name" value="ATP SYNTHASE SUBUNIT GAMMA, MITOCHONDRIAL"/>
    <property type="match status" value="1"/>
</dbReference>
<evidence type="ECO:0000256" key="1">
    <source>
        <dbReference type="ARBA" id="ARBA00004170"/>
    </source>
</evidence>
<feature type="non-terminal residue" evidence="9">
    <location>
        <position position="197"/>
    </location>
</feature>
<evidence type="ECO:0000256" key="2">
    <source>
        <dbReference type="ARBA" id="ARBA00007681"/>
    </source>
</evidence>
<organism evidence="9">
    <name type="scientific">marine metagenome</name>
    <dbReference type="NCBI Taxonomy" id="408172"/>
    <lineage>
        <taxon>unclassified sequences</taxon>
        <taxon>metagenomes</taxon>
        <taxon>ecological metagenomes</taxon>
    </lineage>
</organism>
<accession>A0A383DIC7</accession>
<dbReference type="GO" id="GO:0046933">
    <property type="term" value="F:proton-transporting ATP synthase activity, rotational mechanism"/>
    <property type="evidence" value="ECO:0007669"/>
    <property type="project" value="InterPro"/>
</dbReference>
<sequence length="197" mass="21513">MPSTKDLRDRIRSISNTAKVTGAMQLIAASKMNRAQLMVENGRPYSEHMKTVLSNLSGVTEHLDETTDMPLLKIRPVNKILMLFITPDRGLAGSLVANLTKMAASYISGSEALISVVGVGKKGQRFIARAGQDLYASYSVPDRASLDDTTSISKMLIDEYQNGNFDKVIMIHSKFINTASQKTTVTELLPISSSNSE</sequence>
<evidence type="ECO:0000256" key="3">
    <source>
        <dbReference type="ARBA" id="ARBA00022448"/>
    </source>
</evidence>
<evidence type="ECO:0000256" key="7">
    <source>
        <dbReference type="ARBA" id="ARBA00023196"/>
    </source>
</evidence>
<dbReference type="EMBL" id="UINC01217417">
    <property type="protein sequence ID" value="SVE44005.1"/>
    <property type="molecule type" value="Genomic_DNA"/>
</dbReference>
<keyword evidence="6" id="KW-0472">Membrane</keyword>
<evidence type="ECO:0000256" key="4">
    <source>
        <dbReference type="ARBA" id="ARBA00022781"/>
    </source>
</evidence>
<name>A0A383DIC7_9ZZZZ</name>
<comment type="subcellular location">
    <subcellularLocation>
        <location evidence="1">Membrane</location>
        <topology evidence="1">Peripheral membrane protein</topology>
    </subcellularLocation>
</comment>
<dbReference type="AlphaFoldDB" id="A0A383DIC7"/>
<dbReference type="CDD" id="cd12151">
    <property type="entry name" value="F1-ATPase_gamma"/>
    <property type="match status" value="1"/>
</dbReference>
<keyword evidence="8" id="KW-0066">ATP synthesis</keyword>
<gene>
    <name evidence="9" type="ORF">METZ01_LOCUS496859</name>
</gene>
<dbReference type="InterPro" id="IPR035968">
    <property type="entry name" value="ATP_synth_F1_ATPase_gsu"/>
</dbReference>
<keyword evidence="3" id="KW-0813">Transport</keyword>
<keyword evidence="7" id="KW-0139">CF(1)</keyword>
<proteinExistence type="inferred from homology"/>
<dbReference type="SUPFAM" id="SSF52943">
    <property type="entry name" value="ATP synthase (F1-ATPase), gamma subunit"/>
    <property type="match status" value="1"/>
</dbReference>
<evidence type="ECO:0000313" key="9">
    <source>
        <dbReference type="EMBL" id="SVE44005.1"/>
    </source>
</evidence>
<dbReference type="Gene3D" id="3.40.1380.10">
    <property type="match status" value="1"/>
</dbReference>
<dbReference type="PANTHER" id="PTHR11693">
    <property type="entry name" value="ATP SYNTHASE GAMMA CHAIN"/>
    <property type="match status" value="1"/>
</dbReference>
<evidence type="ECO:0000256" key="5">
    <source>
        <dbReference type="ARBA" id="ARBA00023065"/>
    </source>
</evidence>
<dbReference type="GO" id="GO:0045259">
    <property type="term" value="C:proton-transporting ATP synthase complex"/>
    <property type="evidence" value="ECO:0007669"/>
    <property type="project" value="UniProtKB-KW"/>
</dbReference>